<comment type="caution">
    <text evidence="2">The sequence shown here is derived from an EMBL/GenBank/DDBJ whole genome shotgun (WGS) entry which is preliminary data.</text>
</comment>
<dbReference type="GO" id="GO:0016747">
    <property type="term" value="F:acyltransferase activity, transferring groups other than amino-acyl groups"/>
    <property type="evidence" value="ECO:0007669"/>
    <property type="project" value="InterPro"/>
</dbReference>
<dbReference type="InterPro" id="IPR016181">
    <property type="entry name" value="Acyl_CoA_acyltransferase"/>
</dbReference>
<dbReference type="AlphaFoldDB" id="A0A6I3KLA6"/>
<dbReference type="Proteomes" id="UP000440694">
    <property type="component" value="Unassembled WGS sequence"/>
</dbReference>
<reference evidence="2 3" key="1">
    <citation type="submission" date="2019-11" db="EMBL/GenBank/DDBJ databases">
        <title>Identification of a novel strain.</title>
        <authorList>
            <person name="Xu Q."/>
            <person name="Wang G."/>
        </authorList>
    </citation>
    <scope>NUCLEOTIDE SEQUENCE [LARGE SCALE GENOMIC DNA]</scope>
    <source>
        <strain evidence="3">xq</strain>
    </source>
</reference>
<dbReference type="InterPro" id="IPR000182">
    <property type="entry name" value="GNAT_dom"/>
</dbReference>
<evidence type="ECO:0000313" key="2">
    <source>
        <dbReference type="EMBL" id="MTD94542.1"/>
    </source>
</evidence>
<dbReference type="EMBL" id="WMBQ01000001">
    <property type="protein sequence ID" value="MTD94542.1"/>
    <property type="molecule type" value="Genomic_DNA"/>
</dbReference>
<name>A0A6I3KLA6_9HYPH</name>
<keyword evidence="2" id="KW-0808">Transferase</keyword>
<dbReference type="Pfam" id="PF13480">
    <property type="entry name" value="Acetyltransf_6"/>
    <property type="match status" value="1"/>
</dbReference>
<accession>A0A6I3KLA6</accession>
<dbReference type="PROSITE" id="PS51186">
    <property type="entry name" value="GNAT"/>
    <property type="match status" value="1"/>
</dbReference>
<keyword evidence="3" id="KW-1185">Reference proteome</keyword>
<proteinExistence type="predicted"/>
<protein>
    <submittedName>
        <fullName evidence="2">GNAT family N-acetyltransferase</fullName>
    </submittedName>
</protein>
<sequence length="361" mass="40368">MTGNSYRLQTTDTWAGFERRWATLAESARVSPFQRIEWLRQWYQSFARPGSVDPLLISISDAVTSEDVMLLPLIVRRRAGLSTVEFADRGVTDINAPLLGRGAPSDVAGAQAIWQLLVDNLRGYDGIRFQKMPKLIDERPNPLASDSRVRVADLRRWTLAADEQWVVERKRGRAYKRSQNGFAKAGAGRFIFAKTEGEAQRILLTLERLQLARLSELGRSHILAEPEHKSFYEALGASRGTDFTYLSALELDGELVACLLSVASKPWVTFLRIASDSRFAHLSLGRHLMELTMMALREKGYEMLDLSIGDAGHKARLGASPQPVYELSYPLSWQGSLFLGALGARRLLGQLRRGYADKSAT</sequence>
<evidence type="ECO:0000313" key="3">
    <source>
        <dbReference type="Proteomes" id="UP000440694"/>
    </source>
</evidence>
<feature type="domain" description="N-acetyltransferase" evidence="1">
    <location>
        <begin position="201"/>
        <end position="340"/>
    </location>
</feature>
<gene>
    <name evidence="2" type="ORF">GIW81_09385</name>
</gene>
<dbReference type="RefSeq" id="WP_154738955.1">
    <property type="nucleotide sequence ID" value="NZ_WMBQ01000001.1"/>
</dbReference>
<dbReference type="InterPro" id="IPR038740">
    <property type="entry name" value="BioF2-like_GNAT_dom"/>
</dbReference>
<evidence type="ECO:0000259" key="1">
    <source>
        <dbReference type="PROSITE" id="PS51186"/>
    </source>
</evidence>
<organism evidence="2 3">
    <name type="scientific">Hyphomicrobium album</name>
    <dbReference type="NCBI Taxonomy" id="2665159"/>
    <lineage>
        <taxon>Bacteria</taxon>
        <taxon>Pseudomonadati</taxon>
        <taxon>Pseudomonadota</taxon>
        <taxon>Alphaproteobacteria</taxon>
        <taxon>Hyphomicrobiales</taxon>
        <taxon>Hyphomicrobiaceae</taxon>
        <taxon>Hyphomicrobium</taxon>
    </lineage>
</organism>
<dbReference type="SUPFAM" id="SSF55729">
    <property type="entry name" value="Acyl-CoA N-acyltransferases (Nat)"/>
    <property type="match status" value="1"/>
</dbReference>